<protein>
    <recommendedName>
        <fullName evidence="13">LysM peptidoglycan-binding domain-containing protein</fullName>
    </recommendedName>
</protein>
<dbReference type="CDD" id="cd13925">
    <property type="entry name" value="RPF"/>
    <property type="match status" value="1"/>
</dbReference>
<organism evidence="11 12">
    <name type="scientific">Streptomyces venezuelae</name>
    <dbReference type="NCBI Taxonomy" id="54571"/>
    <lineage>
        <taxon>Bacteria</taxon>
        <taxon>Bacillati</taxon>
        <taxon>Actinomycetota</taxon>
        <taxon>Actinomycetes</taxon>
        <taxon>Kitasatosporales</taxon>
        <taxon>Streptomycetaceae</taxon>
        <taxon>Streptomyces</taxon>
    </lineage>
</organism>
<dbReference type="InterPro" id="IPR000064">
    <property type="entry name" value="NLP_P60_dom"/>
</dbReference>
<evidence type="ECO:0000256" key="8">
    <source>
        <dbReference type="SAM" id="MobiDB-lite"/>
    </source>
</evidence>
<dbReference type="Gene3D" id="1.10.530.10">
    <property type="match status" value="1"/>
</dbReference>
<evidence type="ECO:0000259" key="10">
    <source>
        <dbReference type="PROSITE" id="PS51935"/>
    </source>
</evidence>
<comment type="similarity">
    <text evidence="1">Belongs to the peptidase C40 family.</text>
</comment>
<dbReference type="CDD" id="cd00118">
    <property type="entry name" value="LysM"/>
    <property type="match status" value="1"/>
</dbReference>
<evidence type="ECO:0000256" key="6">
    <source>
        <dbReference type="ARBA" id="ARBA00022801"/>
    </source>
</evidence>
<dbReference type="Gene3D" id="3.90.1720.10">
    <property type="entry name" value="endopeptidase domain like (from Nostoc punctiforme)"/>
    <property type="match status" value="1"/>
</dbReference>
<feature type="domain" description="NlpC/P60" evidence="10">
    <location>
        <begin position="152"/>
        <end position="270"/>
    </location>
</feature>
<evidence type="ECO:0000256" key="1">
    <source>
        <dbReference type="ARBA" id="ARBA00007074"/>
    </source>
</evidence>
<dbReference type="Pfam" id="PF01476">
    <property type="entry name" value="LysM"/>
    <property type="match status" value="1"/>
</dbReference>
<evidence type="ECO:0000256" key="5">
    <source>
        <dbReference type="ARBA" id="ARBA00022737"/>
    </source>
</evidence>
<keyword evidence="3" id="KW-0645">Protease</keyword>
<dbReference type="SUPFAM" id="SSF53955">
    <property type="entry name" value="Lysozyme-like"/>
    <property type="match status" value="1"/>
</dbReference>
<proteinExistence type="inferred from homology"/>
<dbReference type="GO" id="GO:0008234">
    <property type="term" value="F:cysteine-type peptidase activity"/>
    <property type="evidence" value="ECO:0007669"/>
    <property type="project" value="UniProtKB-KW"/>
</dbReference>
<dbReference type="PANTHER" id="PTHR47359:SF3">
    <property type="entry name" value="NLP_P60 DOMAIN-CONTAINING PROTEIN-RELATED"/>
    <property type="match status" value="1"/>
</dbReference>
<accession>A0A5P2CQQ7</accession>
<dbReference type="PANTHER" id="PTHR47359">
    <property type="entry name" value="PEPTIDOGLYCAN DL-ENDOPEPTIDASE CWLO"/>
    <property type="match status" value="1"/>
</dbReference>
<dbReference type="GO" id="GO:0006508">
    <property type="term" value="P:proteolysis"/>
    <property type="evidence" value="ECO:0007669"/>
    <property type="project" value="UniProtKB-KW"/>
</dbReference>
<dbReference type="SUPFAM" id="SSF54106">
    <property type="entry name" value="LysM domain"/>
    <property type="match status" value="1"/>
</dbReference>
<dbReference type="PROSITE" id="PS51782">
    <property type="entry name" value="LYSM"/>
    <property type="match status" value="1"/>
</dbReference>
<dbReference type="InterPro" id="IPR051794">
    <property type="entry name" value="PG_Endopeptidase_C40"/>
</dbReference>
<evidence type="ECO:0000313" key="11">
    <source>
        <dbReference type="EMBL" id="QES45244.1"/>
    </source>
</evidence>
<dbReference type="PROSITE" id="PS51935">
    <property type="entry name" value="NLPC_P60"/>
    <property type="match status" value="1"/>
</dbReference>
<dbReference type="SUPFAM" id="SSF54001">
    <property type="entry name" value="Cysteine proteinases"/>
    <property type="match status" value="1"/>
</dbReference>
<feature type="domain" description="LysM" evidence="9">
    <location>
        <begin position="333"/>
        <end position="382"/>
    </location>
</feature>
<comment type="similarity">
    <text evidence="2">Belongs to the transglycosylase family. Rpf subfamily.</text>
</comment>
<dbReference type="EMBL" id="CP029191">
    <property type="protein sequence ID" value="QES45244.1"/>
    <property type="molecule type" value="Genomic_DNA"/>
</dbReference>
<reference evidence="11 12" key="1">
    <citation type="submission" date="2018-05" db="EMBL/GenBank/DDBJ databases">
        <title>Streptomyces venezuelae.</title>
        <authorList>
            <person name="Kim W."/>
            <person name="Lee N."/>
            <person name="Cho B.-K."/>
        </authorList>
    </citation>
    <scope>NUCLEOTIDE SEQUENCE [LARGE SCALE GENOMIC DNA]</scope>
    <source>
        <strain evidence="11 12">ATCC 14585</strain>
    </source>
</reference>
<keyword evidence="5" id="KW-0677">Repeat</keyword>
<gene>
    <name evidence="11" type="ORF">DEJ49_33435</name>
</gene>
<keyword evidence="7" id="KW-0788">Thiol protease</keyword>
<name>A0A5P2CQQ7_STRVZ</name>
<sequence>MGHDRNKHRKPKGLATKRAISASAVTGIVGTSLTTLGAGTADAAPVSVWDAVARCESGNNWSINTGNGYYGGLQFSASTWRAYGGGRYAARADLATKAQQIQIAEKVLASQGPGAWPVCGRRAGLTRGGPAPALPKAAPQKAAPAKPRAAVSGTAAKAVAYALAQRGKPYVYGATGPNAYDCSGLVQAAWRVAGVRIPRTSQAQLAGLRRVSPSQVRPGDLVIYRGGGHVAMYIGGGKIIEASRPGTPVRIAPWRSGWYARAFTAVVRPAGSTAGGPVHKAAPSPPEKRGAAVNGGVPAKPRGASPRVAPQDSRGGSYRAAPRSGRAPTWGGKAYKVKPGDYLHRIAVRHNVKGGWQALYAGNRKAVGGDPDLIHPGQVLHLAK</sequence>
<dbReference type="InterPro" id="IPR023346">
    <property type="entry name" value="Lysozyme-like_dom_sf"/>
</dbReference>
<evidence type="ECO:0008006" key="13">
    <source>
        <dbReference type="Google" id="ProtNLM"/>
    </source>
</evidence>
<evidence type="ECO:0000313" key="12">
    <source>
        <dbReference type="Proteomes" id="UP000324015"/>
    </source>
</evidence>
<dbReference type="InterPro" id="IPR010618">
    <property type="entry name" value="RPF"/>
</dbReference>
<dbReference type="Pfam" id="PF06737">
    <property type="entry name" value="Transglycosylas"/>
    <property type="match status" value="1"/>
</dbReference>
<feature type="region of interest" description="Disordered" evidence="8">
    <location>
        <begin position="272"/>
        <end position="332"/>
    </location>
</feature>
<evidence type="ECO:0000256" key="4">
    <source>
        <dbReference type="ARBA" id="ARBA00022729"/>
    </source>
</evidence>
<dbReference type="AlphaFoldDB" id="A0A5P2CQQ7"/>
<keyword evidence="4" id="KW-0732">Signal</keyword>
<evidence type="ECO:0000256" key="2">
    <source>
        <dbReference type="ARBA" id="ARBA00010830"/>
    </source>
</evidence>
<dbReference type="Gene3D" id="3.10.350.10">
    <property type="entry name" value="LysM domain"/>
    <property type="match status" value="1"/>
</dbReference>
<evidence type="ECO:0000256" key="7">
    <source>
        <dbReference type="ARBA" id="ARBA00022807"/>
    </source>
</evidence>
<dbReference type="Pfam" id="PF00877">
    <property type="entry name" value="NLPC_P60"/>
    <property type="match status" value="1"/>
</dbReference>
<evidence type="ECO:0000256" key="3">
    <source>
        <dbReference type="ARBA" id="ARBA00022670"/>
    </source>
</evidence>
<evidence type="ECO:0000259" key="9">
    <source>
        <dbReference type="PROSITE" id="PS51782"/>
    </source>
</evidence>
<dbReference type="InterPro" id="IPR036779">
    <property type="entry name" value="LysM_dom_sf"/>
</dbReference>
<dbReference type="RefSeq" id="WP_150187554.1">
    <property type="nucleotide sequence ID" value="NZ_CP029191.1"/>
</dbReference>
<dbReference type="Proteomes" id="UP000324015">
    <property type="component" value="Chromosome"/>
</dbReference>
<dbReference type="InterPro" id="IPR038765">
    <property type="entry name" value="Papain-like_cys_pep_sf"/>
</dbReference>
<dbReference type="InterPro" id="IPR018392">
    <property type="entry name" value="LysM"/>
</dbReference>
<keyword evidence="6" id="KW-0378">Hydrolase</keyword>